<dbReference type="GO" id="GO:0008080">
    <property type="term" value="F:N-acetyltransferase activity"/>
    <property type="evidence" value="ECO:0007669"/>
    <property type="project" value="TreeGrafter"/>
</dbReference>
<dbReference type="PANTHER" id="PTHR10545">
    <property type="entry name" value="DIAMINE N-ACETYLTRANSFERASE"/>
    <property type="match status" value="1"/>
</dbReference>
<evidence type="ECO:0000256" key="1">
    <source>
        <dbReference type="ARBA" id="ARBA00008694"/>
    </source>
</evidence>
<dbReference type="CDD" id="cd04301">
    <property type="entry name" value="NAT_SF"/>
    <property type="match status" value="1"/>
</dbReference>
<dbReference type="RefSeq" id="WP_075638203.1">
    <property type="nucleotide sequence ID" value="NZ_MKIM01000022.1"/>
</dbReference>
<evidence type="ECO:0000256" key="2">
    <source>
        <dbReference type="ARBA" id="ARBA00022679"/>
    </source>
</evidence>
<dbReference type="InterPro" id="IPR051016">
    <property type="entry name" value="Diverse_Substrate_AcTransf"/>
</dbReference>
<dbReference type="InterPro" id="IPR016181">
    <property type="entry name" value="Acyl_CoA_acyltransferase"/>
</dbReference>
<dbReference type="Proteomes" id="UP000186894">
    <property type="component" value="Unassembled WGS sequence"/>
</dbReference>
<evidence type="ECO:0000256" key="3">
    <source>
        <dbReference type="ARBA" id="ARBA00023315"/>
    </source>
</evidence>
<protein>
    <submittedName>
        <fullName evidence="5">GNAT family N-acetyltransferase</fullName>
    </submittedName>
</protein>
<evidence type="ECO:0000313" key="6">
    <source>
        <dbReference type="Proteomes" id="UP000186894"/>
    </source>
</evidence>
<sequence length="161" mass="18003">MTFSIRPANEQDVPVILRFITDLAIFEKAEHEVLATLDSLHATLFGPGSVTDAAILEKDGEAIGFAVWFYSYSTWLARNGLYLEDLYVDPAHRGGGGGKMLMRFLAKLAVEKGCGRFEWSVLDWNEPAIRVYNQIGGEPQTEWIKYRLSGDALKRFAAEEG</sequence>
<reference evidence="5 6" key="1">
    <citation type="submission" date="2016-09" db="EMBL/GenBank/DDBJ databases">
        <title>Rhizobium oryziradicis sp. nov., isolated from the root of rice.</title>
        <authorList>
            <person name="Zhao J."/>
            <person name="Zhang X."/>
        </authorList>
    </citation>
    <scope>NUCLEOTIDE SEQUENCE [LARGE SCALE GENOMIC DNA]</scope>
    <source>
        <strain evidence="5 6">N19</strain>
    </source>
</reference>
<dbReference type="InterPro" id="IPR000182">
    <property type="entry name" value="GNAT_dom"/>
</dbReference>
<dbReference type="STRING" id="1867956.BJF95_02675"/>
<comment type="caution">
    <text evidence="5">The sequence shown here is derived from an EMBL/GenBank/DDBJ whole genome shotgun (WGS) entry which is preliminary data.</text>
</comment>
<evidence type="ECO:0000313" key="5">
    <source>
        <dbReference type="EMBL" id="OLP46080.1"/>
    </source>
</evidence>
<feature type="domain" description="N-acetyltransferase" evidence="4">
    <location>
        <begin position="3"/>
        <end position="159"/>
    </location>
</feature>
<dbReference type="PROSITE" id="PS51186">
    <property type="entry name" value="GNAT"/>
    <property type="match status" value="1"/>
</dbReference>
<dbReference type="FunFam" id="3.40.630.30:FF:000064">
    <property type="entry name" value="GNAT family acetyltransferase"/>
    <property type="match status" value="1"/>
</dbReference>
<organism evidence="5 6">
    <name type="scientific">Rhizobium oryziradicis</name>
    <dbReference type="NCBI Taxonomy" id="1867956"/>
    <lineage>
        <taxon>Bacteria</taxon>
        <taxon>Pseudomonadati</taxon>
        <taxon>Pseudomonadota</taxon>
        <taxon>Alphaproteobacteria</taxon>
        <taxon>Hyphomicrobiales</taxon>
        <taxon>Rhizobiaceae</taxon>
        <taxon>Rhizobium/Agrobacterium group</taxon>
        <taxon>Rhizobium</taxon>
    </lineage>
</organism>
<dbReference type="PANTHER" id="PTHR10545:SF29">
    <property type="entry name" value="GH14572P-RELATED"/>
    <property type="match status" value="1"/>
</dbReference>
<keyword evidence="3" id="KW-0012">Acyltransferase</keyword>
<dbReference type="OrthoDB" id="9805924at2"/>
<dbReference type="SUPFAM" id="SSF55729">
    <property type="entry name" value="Acyl-CoA N-acyltransferases (Nat)"/>
    <property type="match status" value="1"/>
</dbReference>
<keyword evidence="6" id="KW-1185">Reference proteome</keyword>
<dbReference type="AlphaFoldDB" id="A0A1Q8ZVI1"/>
<keyword evidence="2 5" id="KW-0808">Transferase</keyword>
<accession>A0A1Q8ZVI1</accession>
<evidence type="ECO:0000259" key="4">
    <source>
        <dbReference type="PROSITE" id="PS51186"/>
    </source>
</evidence>
<dbReference type="Gene3D" id="3.40.630.30">
    <property type="match status" value="1"/>
</dbReference>
<name>A0A1Q8ZVI1_9HYPH</name>
<gene>
    <name evidence="5" type="ORF">BJF95_02675</name>
</gene>
<comment type="similarity">
    <text evidence="1">Belongs to the acetyltransferase family.</text>
</comment>
<proteinExistence type="inferred from homology"/>
<dbReference type="Pfam" id="PF00583">
    <property type="entry name" value="Acetyltransf_1"/>
    <property type="match status" value="1"/>
</dbReference>
<dbReference type="EMBL" id="MKIM01000022">
    <property type="protein sequence ID" value="OLP46080.1"/>
    <property type="molecule type" value="Genomic_DNA"/>
</dbReference>